<evidence type="ECO:0008006" key="4">
    <source>
        <dbReference type="Google" id="ProtNLM"/>
    </source>
</evidence>
<evidence type="ECO:0000313" key="3">
    <source>
        <dbReference type="Proteomes" id="UP000037035"/>
    </source>
</evidence>
<proteinExistence type="predicted"/>
<feature type="compositionally biased region" description="Basic and acidic residues" evidence="1">
    <location>
        <begin position="204"/>
        <end position="214"/>
    </location>
</feature>
<dbReference type="EMBL" id="LAVV01014704">
    <property type="protein sequence ID" value="KNZ44516.1"/>
    <property type="molecule type" value="Genomic_DNA"/>
</dbReference>
<sequence length="257" mass="28608">MSDGKNLPVLTSSNFTSWKIRVQGYCMQHGLYKFLTNNTPPADPAKKEDWDEKHIRVTGILYQCIGETNHQCFVTAENAEDPCKIWTALIGYYESNSIQNQSIVYQEFLALTYKNSVGTFLDKLDARLSSMAAVGLVVGTPEKADIKESLLAESILAKLPSEFASIKEILCQKRPLTVAMIRESLDSKRREVAAPSSATPTIKQDSHRHPEVQHGQRRVNPPFSGNRRQHLQCQASSATSRSVIPSNATLRKKGDSS</sequence>
<accession>A0A0L6U7N3</accession>
<organism evidence="2 3">
    <name type="scientific">Puccinia sorghi</name>
    <dbReference type="NCBI Taxonomy" id="27349"/>
    <lineage>
        <taxon>Eukaryota</taxon>
        <taxon>Fungi</taxon>
        <taxon>Dikarya</taxon>
        <taxon>Basidiomycota</taxon>
        <taxon>Pucciniomycotina</taxon>
        <taxon>Pucciniomycetes</taxon>
        <taxon>Pucciniales</taxon>
        <taxon>Pucciniaceae</taxon>
        <taxon>Puccinia</taxon>
    </lineage>
</organism>
<protein>
    <recommendedName>
        <fullName evidence="4">DUF4219 domain-containing protein</fullName>
    </recommendedName>
</protein>
<dbReference type="Pfam" id="PF14223">
    <property type="entry name" value="Retrotran_gag_2"/>
    <property type="match status" value="1"/>
</dbReference>
<feature type="region of interest" description="Disordered" evidence="1">
    <location>
        <begin position="189"/>
        <end position="257"/>
    </location>
</feature>
<name>A0A0L6U7N3_9BASI</name>
<keyword evidence="3" id="KW-1185">Reference proteome</keyword>
<dbReference type="PANTHER" id="PTHR47481:SF7">
    <property type="entry name" value="CCHC-TYPE DOMAIN-CONTAINING PROTEIN"/>
    <property type="match status" value="1"/>
</dbReference>
<dbReference type="PANTHER" id="PTHR47481">
    <property type="match status" value="1"/>
</dbReference>
<comment type="caution">
    <text evidence="2">The sequence shown here is derived from an EMBL/GenBank/DDBJ whole genome shotgun (WGS) entry which is preliminary data.</text>
</comment>
<feature type="compositionally biased region" description="Polar residues" evidence="1">
    <location>
        <begin position="231"/>
        <end position="249"/>
    </location>
</feature>
<reference evidence="2 3" key="1">
    <citation type="submission" date="2015-08" db="EMBL/GenBank/DDBJ databases">
        <title>Next Generation Sequencing and Analysis of the Genome of Puccinia sorghi L Schw, the Causal Agent of Maize Common Rust.</title>
        <authorList>
            <person name="Rochi L."/>
            <person name="Burguener G."/>
            <person name="Darino M."/>
            <person name="Turjanski A."/>
            <person name="Kreff E."/>
            <person name="Dieguez M.J."/>
            <person name="Sacco F."/>
        </authorList>
    </citation>
    <scope>NUCLEOTIDE SEQUENCE [LARGE SCALE GENOMIC DNA]</scope>
    <source>
        <strain evidence="2 3">RO10H11247</strain>
    </source>
</reference>
<dbReference type="Proteomes" id="UP000037035">
    <property type="component" value="Unassembled WGS sequence"/>
</dbReference>
<evidence type="ECO:0000313" key="2">
    <source>
        <dbReference type="EMBL" id="KNZ44516.1"/>
    </source>
</evidence>
<evidence type="ECO:0000256" key="1">
    <source>
        <dbReference type="SAM" id="MobiDB-lite"/>
    </source>
</evidence>
<dbReference type="OrthoDB" id="2504515at2759"/>
<dbReference type="AlphaFoldDB" id="A0A0L6U7N3"/>
<gene>
    <name evidence="2" type="ORF">VP01_908g6</name>
</gene>
<dbReference type="VEuPathDB" id="FungiDB:VP01_908g6"/>